<feature type="region of interest" description="Disordered" evidence="2">
    <location>
        <begin position="35"/>
        <end position="54"/>
    </location>
</feature>
<dbReference type="InterPro" id="IPR029063">
    <property type="entry name" value="SAM-dependent_MTases_sf"/>
</dbReference>
<gene>
    <name evidence="3" type="ORF">CTRI78_v005905</name>
</gene>
<dbReference type="PANTHER" id="PTHR43591">
    <property type="entry name" value="METHYLTRANSFERASE"/>
    <property type="match status" value="1"/>
</dbReference>
<keyword evidence="4" id="KW-1185">Reference proteome</keyword>
<feature type="compositionally biased region" description="Acidic residues" evidence="2">
    <location>
        <begin position="35"/>
        <end position="44"/>
    </location>
</feature>
<comment type="similarity">
    <text evidence="1">Belongs to the methyltransferase superfamily. LaeA methyltransferase family.</text>
</comment>
<feature type="compositionally biased region" description="Low complexity" evidence="2">
    <location>
        <begin position="45"/>
        <end position="54"/>
    </location>
</feature>
<feature type="region of interest" description="Disordered" evidence="2">
    <location>
        <begin position="1"/>
        <end position="29"/>
    </location>
</feature>
<proteinExistence type="inferred from homology"/>
<sequence length="359" mass="40526">MSENNPTSTDTRAGEMPAAAAPQAPTTATTTVLIDADDVTDDSASELGASVASSSTSVSSSIREYREENGRTYHRYKDGKYKFPNDERENDRLDLQHNLCLLTFDNKLGLAPPNDPDYPVKRVLDVGTGTGIWAIDFAEDHPNAEVLGFDLSSSMPDFVPSNVKFEIDDLEEEWMWNEPFDYIHSRFMNSSIPDWKEYAQKAFDHLAPGGYFEIQDVNLFLRSDDNTLKPDHPLAQCMTLMYEASVIFGRPFQDLSALKKVFEDVGFLDVEMHIYKWPTNTWPKLAKYQELGVWNNANIGGGIEAFSMAPLTRALGWTQEEVQVLLAGVRKDLNNRSIHAYWPIYCIFGRKPVESKDVE</sequence>
<dbReference type="PANTHER" id="PTHR43591:SF31">
    <property type="entry name" value="LAEA-LIKE, PUTATIVE (AFU_ORTHOLOGUE AFUA_8G01930)-RELATED"/>
    <property type="match status" value="1"/>
</dbReference>
<reference evidence="3 4" key="1">
    <citation type="submission" date="2018-12" db="EMBL/GenBank/DDBJ databases">
        <title>Genome sequence and assembly of Colletotrichum trifolii.</title>
        <authorList>
            <person name="Gan P."/>
            <person name="Shirasu K."/>
        </authorList>
    </citation>
    <scope>NUCLEOTIDE SEQUENCE [LARGE SCALE GENOMIC DNA]</scope>
    <source>
        <strain evidence="3 4">543-2</strain>
    </source>
</reference>
<dbReference type="STRING" id="5466.A0A4R8RDL8"/>
<dbReference type="Gene3D" id="3.40.50.150">
    <property type="entry name" value="Vaccinia Virus protein VP39"/>
    <property type="match status" value="1"/>
</dbReference>
<dbReference type="GO" id="GO:0008168">
    <property type="term" value="F:methyltransferase activity"/>
    <property type="evidence" value="ECO:0007669"/>
    <property type="project" value="TreeGrafter"/>
</dbReference>
<dbReference type="Proteomes" id="UP000295703">
    <property type="component" value="Unassembled WGS sequence"/>
</dbReference>
<evidence type="ECO:0000256" key="2">
    <source>
        <dbReference type="SAM" id="MobiDB-lite"/>
    </source>
</evidence>
<evidence type="ECO:0000313" key="4">
    <source>
        <dbReference type="Proteomes" id="UP000295703"/>
    </source>
</evidence>
<feature type="compositionally biased region" description="Low complexity" evidence="2">
    <location>
        <begin position="17"/>
        <end position="29"/>
    </location>
</feature>
<evidence type="ECO:0000313" key="3">
    <source>
        <dbReference type="EMBL" id="TDZ54889.1"/>
    </source>
</evidence>
<accession>A0A4R8RDL8</accession>
<feature type="compositionally biased region" description="Polar residues" evidence="2">
    <location>
        <begin position="1"/>
        <end position="11"/>
    </location>
</feature>
<dbReference type="EMBL" id="RYZW01000051">
    <property type="protein sequence ID" value="TDZ54889.1"/>
    <property type="molecule type" value="Genomic_DNA"/>
</dbReference>
<dbReference type="CDD" id="cd02440">
    <property type="entry name" value="AdoMet_MTases"/>
    <property type="match status" value="1"/>
</dbReference>
<comment type="caution">
    <text evidence="3">The sequence shown here is derived from an EMBL/GenBank/DDBJ whole genome shotgun (WGS) entry which is preliminary data.</text>
</comment>
<name>A0A4R8RDL8_COLTR</name>
<dbReference type="AlphaFoldDB" id="A0A4R8RDL8"/>
<organism evidence="3 4">
    <name type="scientific">Colletotrichum trifolii</name>
    <dbReference type="NCBI Taxonomy" id="5466"/>
    <lineage>
        <taxon>Eukaryota</taxon>
        <taxon>Fungi</taxon>
        <taxon>Dikarya</taxon>
        <taxon>Ascomycota</taxon>
        <taxon>Pezizomycotina</taxon>
        <taxon>Sordariomycetes</taxon>
        <taxon>Hypocreomycetidae</taxon>
        <taxon>Glomerellales</taxon>
        <taxon>Glomerellaceae</taxon>
        <taxon>Colletotrichum</taxon>
        <taxon>Colletotrichum orbiculare species complex</taxon>
    </lineage>
</organism>
<dbReference type="Pfam" id="PF13489">
    <property type="entry name" value="Methyltransf_23"/>
    <property type="match status" value="1"/>
</dbReference>
<dbReference type="SUPFAM" id="SSF53335">
    <property type="entry name" value="S-adenosyl-L-methionine-dependent methyltransferases"/>
    <property type="match status" value="1"/>
</dbReference>
<protein>
    <submittedName>
        <fullName evidence="3">Secondary metabolism regulator LAE1</fullName>
    </submittedName>
</protein>
<evidence type="ECO:0000256" key="1">
    <source>
        <dbReference type="ARBA" id="ARBA00038158"/>
    </source>
</evidence>